<dbReference type="Pfam" id="PF01047">
    <property type="entry name" value="MarR"/>
    <property type="match status" value="1"/>
</dbReference>
<keyword evidence="6" id="KW-1185">Reference proteome</keyword>
<dbReference type="GO" id="GO:0003677">
    <property type="term" value="F:DNA binding"/>
    <property type="evidence" value="ECO:0007669"/>
    <property type="project" value="UniProtKB-KW"/>
</dbReference>
<sequence length="171" mass="19897">MDRKIQDYYFNIFLNLLRATYMNLEKNWENVARESGLTHAQQHALWILKFLDGLTLEQLGSIALWNKSTTSALVSRLEKKGYIKKDKFLDNSRVIKIHITDQGKSIVEESLATKTAFEFMGIFEHFDNSELESFLKTLHKIADLVGTWNLNDFENFLEISSSKLLKNEQMS</sequence>
<dbReference type="SMART" id="SM00347">
    <property type="entry name" value="HTH_MARR"/>
    <property type="match status" value="1"/>
</dbReference>
<dbReference type="EMBL" id="JAEEGC010000038">
    <property type="protein sequence ID" value="MBV7273125.1"/>
    <property type="molecule type" value="Genomic_DNA"/>
</dbReference>
<comment type="caution">
    <text evidence="5">The sequence shown here is derived from an EMBL/GenBank/DDBJ whole genome shotgun (WGS) entry which is preliminary data.</text>
</comment>
<keyword evidence="1" id="KW-0805">Transcription regulation</keyword>
<name>A0A949WQS4_9CLOT</name>
<evidence type="ECO:0000256" key="1">
    <source>
        <dbReference type="ARBA" id="ARBA00023015"/>
    </source>
</evidence>
<dbReference type="PANTHER" id="PTHR42756:SF1">
    <property type="entry name" value="TRANSCRIPTIONAL REPRESSOR OF EMRAB OPERON"/>
    <property type="match status" value="1"/>
</dbReference>
<protein>
    <submittedName>
        <fullName evidence="5">MarR family transcriptional regulator</fullName>
    </submittedName>
</protein>
<evidence type="ECO:0000259" key="4">
    <source>
        <dbReference type="PROSITE" id="PS50995"/>
    </source>
</evidence>
<proteinExistence type="predicted"/>
<evidence type="ECO:0000256" key="3">
    <source>
        <dbReference type="ARBA" id="ARBA00023163"/>
    </source>
</evidence>
<dbReference type="PROSITE" id="PS50995">
    <property type="entry name" value="HTH_MARR_2"/>
    <property type="match status" value="1"/>
</dbReference>
<evidence type="ECO:0000256" key="2">
    <source>
        <dbReference type="ARBA" id="ARBA00023125"/>
    </source>
</evidence>
<dbReference type="InterPro" id="IPR000835">
    <property type="entry name" value="HTH_MarR-typ"/>
</dbReference>
<organism evidence="5 6">
    <name type="scientific">Clostridium thailandense</name>
    <dbReference type="NCBI Taxonomy" id="2794346"/>
    <lineage>
        <taxon>Bacteria</taxon>
        <taxon>Bacillati</taxon>
        <taxon>Bacillota</taxon>
        <taxon>Clostridia</taxon>
        <taxon>Eubacteriales</taxon>
        <taxon>Clostridiaceae</taxon>
        <taxon>Clostridium</taxon>
    </lineage>
</organism>
<keyword evidence="3" id="KW-0804">Transcription</keyword>
<evidence type="ECO:0000313" key="5">
    <source>
        <dbReference type="EMBL" id="MBV7273125.1"/>
    </source>
</evidence>
<accession>A0A949WQS4</accession>
<dbReference type="AlphaFoldDB" id="A0A949WQS4"/>
<feature type="domain" description="HTH marR-type" evidence="4">
    <location>
        <begin position="10"/>
        <end position="143"/>
    </location>
</feature>
<reference evidence="5" key="1">
    <citation type="submission" date="2020-12" db="EMBL/GenBank/DDBJ databases">
        <title>Clostridium thailandense sp. nov., a novel acetogenic bacterium isolated from peat land soil in Thailand.</title>
        <authorList>
            <person name="Chaikitkaew S."/>
            <person name="Birkeland N.K."/>
        </authorList>
    </citation>
    <scope>NUCLEOTIDE SEQUENCE</scope>
    <source>
        <strain evidence="5">PL3</strain>
    </source>
</reference>
<dbReference type="Proteomes" id="UP000694308">
    <property type="component" value="Unassembled WGS sequence"/>
</dbReference>
<keyword evidence="2" id="KW-0238">DNA-binding</keyword>
<dbReference type="PANTHER" id="PTHR42756">
    <property type="entry name" value="TRANSCRIPTIONAL REGULATOR, MARR"/>
    <property type="match status" value="1"/>
</dbReference>
<dbReference type="GO" id="GO:0003700">
    <property type="term" value="F:DNA-binding transcription factor activity"/>
    <property type="evidence" value="ECO:0007669"/>
    <property type="project" value="InterPro"/>
</dbReference>
<evidence type="ECO:0000313" key="6">
    <source>
        <dbReference type="Proteomes" id="UP000694308"/>
    </source>
</evidence>
<dbReference type="RefSeq" id="WP_218320157.1">
    <property type="nucleotide sequence ID" value="NZ_JAEEGC010000038.1"/>
</dbReference>
<gene>
    <name evidence="5" type="ORF">I6U48_09410</name>
</gene>